<protein>
    <recommendedName>
        <fullName evidence="2">Fe2OG dioxygenase domain-containing protein</fullName>
    </recommendedName>
</protein>
<comment type="similarity">
    <text evidence="1">Belongs to the iron/ascorbate-dependent oxidoreductase family.</text>
</comment>
<name>A0ABV9ZQ49_9ACTN</name>
<evidence type="ECO:0000256" key="1">
    <source>
        <dbReference type="RuleBase" id="RU003682"/>
    </source>
</evidence>
<dbReference type="PROSITE" id="PS51471">
    <property type="entry name" value="FE2OG_OXY"/>
    <property type="match status" value="1"/>
</dbReference>
<gene>
    <name evidence="3" type="ORF">ACFPP6_02330</name>
</gene>
<keyword evidence="1" id="KW-0408">Iron</keyword>
<dbReference type="RefSeq" id="WP_382036480.1">
    <property type="nucleotide sequence ID" value="NZ_JBHSKJ010000001.1"/>
</dbReference>
<comment type="caution">
    <text evidence="3">The sequence shown here is derived from an EMBL/GenBank/DDBJ whole genome shotgun (WGS) entry which is preliminary data.</text>
</comment>
<dbReference type="SUPFAM" id="SSF51197">
    <property type="entry name" value="Clavaminate synthase-like"/>
    <property type="match status" value="1"/>
</dbReference>
<dbReference type="Pfam" id="PF23169">
    <property type="entry name" value="HalD"/>
    <property type="match status" value="1"/>
</dbReference>
<dbReference type="InterPro" id="IPR005123">
    <property type="entry name" value="Oxoglu/Fe-dep_dioxygenase_dom"/>
</dbReference>
<dbReference type="Proteomes" id="UP001596222">
    <property type="component" value="Unassembled WGS sequence"/>
</dbReference>
<reference evidence="4" key="1">
    <citation type="journal article" date="2019" name="Int. J. Syst. Evol. Microbiol.">
        <title>The Global Catalogue of Microorganisms (GCM) 10K type strain sequencing project: providing services to taxonomists for standard genome sequencing and annotation.</title>
        <authorList>
            <consortium name="The Broad Institute Genomics Platform"/>
            <consortium name="The Broad Institute Genome Sequencing Center for Infectious Disease"/>
            <person name="Wu L."/>
            <person name="Ma J."/>
        </authorList>
    </citation>
    <scope>NUCLEOTIDE SEQUENCE [LARGE SCALE GENOMIC DNA]</scope>
    <source>
        <strain evidence="4">CGMCC 4.1641</strain>
    </source>
</reference>
<keyword evidence="1" id="KW-0560">Oxidoreductase</keyword>
<dbReference type="InterPro" id="IPR056470">
    <property type="entry name" value="BesD/HalB-like"/>
</dbReference>
<dbReference type="Gene3D" id="2.60.120.620">
    <property type="entry name" value="q2cbj1_9rhob like domain"/>
    <property type="match status" value="1"/>
</dbReference>
<proteinExistence type="inferred from homology"/>
<dbReference type="EMBL" id="JBHSKJ010000001">
    <property type="protein sequence ID" value="MFC5143531.1"/>
    <property type="molecule type" value="Genomic_DNA"/>
</dbReference>
<evidence type="ECO:0000313" key="4">
    <source>
        <dbReference type="Proteomes" id="UP001596222"/>
    </source>
</evidence>
<evidence type="ECO:0000259" key="2">
    <source>
        <dbReference type="PROSITE" id="PS51471"/>
    </source>
</evidence>
<accession>A0ABV9ZQ49</accession>
<keyword evidence="4" id="KW-1185">Reference proteome</keyword>
<organism evidence="3 4">
    <name type="scientific">Streptomyces aureoversilis</name>
    <dbReference type="NCBI Taxonomy" id="67277"/>
    <lineage>
        <taxon>Bacteria</taxon>
        <taxon>Bacillati</taxon>
        <taxon>Actinomycetota</taxon>
        <taxon>Actinomycetes</taxon>
        <taxon>Kitasatosporales</taxon>
        <taxon>Streptomycetaceae</taxon>
        <taxon>Streptomyces</taxon>
    </lineage>
</organism>
<feature type="domain" description="Fe2OG dioxygenase" evidence="2">
    <location>
        <begin position="134"/>
        <end position="245"/>
    </location>
</feature>
<sequence length="264" mass="29481">MFPEVESLIDLDGYPVHELDRGAGRAMVEAARRTFDDTSLVVLDGFLRPAAVRRITEQSLADAARQGYRFTGSNNVYLGTEPTAGRSAELDRTYTKTTPAFDRIDSTSPLKALYGWEPLAQFIEAVVGRPVHRSADPLGAVTVHLHHDGDEQDWHFDVSEYTVVLHLHAPQAGGVLQYVPRSRTQLTQNHRALREIAAGRRHALTRDLPTVPGTFVLHAGRVSMHRVTPVHGPDPRISATLSYNISPGLRLNEYTRRLYFGRDR</sequence>
<evidence type="ECO:0000313" key="3">
    <source>
        <dbReference type="EMBL" id="MFC5143531.1"/>
    </source>
</evidence>
<keyword evidence="1" id="KW-0479">Metal-binding</keyword>